<accession>A0A540LJZ4</accession>
<proteinExistence type="predicted"/>
<evidence type="ECO:0000313" key="1">
    <source>
        <dbReference type="EMBL" id="TQD86786.1"/>
    </source>
</evidence>
<dbReference type="EMBL" id="VIEB01000556">
    <property type="protein sequence ID" value="TQD86786.1"/>
    <property type="molecule type" value="Genomic_DNA"/>
</dbReference>
<dbReference type="Proteomes" id="UP000315295">
    <property type="component" value="Unassembled WGS sequence"/>
</dbReference>
<evidence type="ECO:0000313" key="2">
    <source>
        <dbReference type="Proteomes" id="UP000315295"/>
    </source>
</evidence>
<keyword evidence="2" id="KW-1185">Reference proteome</keyword>
<organism evidence="1 2">
    <name type="scientific">Malus baccata</name>
    <name type="common">Siberian crab apple</name>
    <name type="synonym">Pyrus baccata</name>
    <dbReference type="NCBI Taxonomy" id="106549"/>
    <lineage>
        <taxon>Eukaryota</taxon>
        <taxon>Viridiplantae</taxon>
        <taxon>Streptophyta</taxon>
        <taxon>Embryophyta</taxon>
        <taxon>Tracheophyta</taxon>
        <taxon>Spermatophyta</taxon>
        <taxon>Magnoliopsida</taxon>
        <taxon>eudicotyledons</taxon>
        <taxon>Gunneridae</taxon>
        <taxon>Pentapetalae</taxon>
        <taxon>rosids</taxon>
        <taxon>fabids</taxon>
        <taxon>Rosales</taxon>
        <taxon>Rosaceae</taxon>
        <taxon>Amygdaloideae</taxon>
        <taxon>Maleae</taxon>
        <taxon>Malus</taxon>
    </lineage>
</organism>
<name>A0A540LJZ4_MALBA</name>
<comment type="caution">
    <text evidence="1">The sequence shown here is derived from an EMBL/GenBank/DDBJ whole genome shotgun (WGS) entry which is preliminary data.</text>
</comment>
<sequence>MEVLGLGADSSMQTSNVVVGTLLSRIDEVAGPAATGKLMKSAGIVEPKLGSRVRVRIKIDGRYGCVGLEKEMKLMIFGFVVQTVSRKAAAREGRGKKKKMYINFLRQW</sequence>
<gene>
    <name evidence="1" type="ORF">C1H46_027659</name>
</gene>
<reference evidence="1 2" key="1">
    <citation type="journal article" date="2019" name="G3 (Bethesda)">
        <title>Sequencing of a Wild Apple (Malus baccata) Genome Unravels the Differences Between Cultivated and Wild Apple Species Regarding Disease Resistance and Cold Tolerance.</title>
        <authorList>
            <person name="Chen X."/>
        </authorList>
    </citation>
    <scope>NUCLEOTIDE SEQUENCE [LARGE SCALE GENOMIC DNA]</scope>
    <source>
        <strain evidence="2">cv. Shandingzi</strain>
        <tissue evidence="1">Leaves</tissue>
    </source>
</reference>
<dbReference type="AlphaFoldDB" id="A0A540LJZ4"/>
<protein>
    <submittedName>
        <fullName evidence="1">Uncharacterized protein</fullName>
    </submittedName>
</protein>